<dbReference type="InterPro" id="IPR051158">
    <property type="entry name" value="Metallophosphoesterase_sf"/>
</dbReference>
<feature type="transmembrane region" description="Helical" evidence="3">
    <location>
        <begin position="135"/>
        <end position="155"/>
    </location>
</feature>
<comment type="caution">
    <text evidence="5">The sequence shown here is derived from an EMBL/GenBank/DDBJ whole genome shotgun (WGS) entry which is preliminary data.</text>
</comment>
<dbReference type="PANTHER" id="PTHR31302">
    <property type="entry name" value="TRANSMEMBRANE PROTEIN WITH METALLOPHOSPHOESTERASE DOMAIN-RELATED"/>
    <property type="match status" value="1"/>
</dbReference>
<evidence type="ECO:0000256" key="1">
    <source>
        <dbReference type="ARBA" id="ARBA00022723"/>
    </source>
</evidence>
<dbReference type="Gene3D" id="3.60.21.10">
    <property type="match status" value="1"/>
</dbReference>
<dbReference type="GO" id="GO:0046872">
    <property type="term" value="F:metal ion binding"/>
    <property type="evidence" value="ECO:0007669"/>
    <property type="project" value="UniProtKB-KW"/>
</dbReference>
<name>A0A399T095_9BACT</name>
<feature type="transmembrane region" description="Helical" evidence="3">
    <location>
        <begin position="76"/>
        <end position="99"/>
    </location>
</feature>
<keyword evidence="3" id="KW-0472">Membrane</keyword>
<feature type="transmembrane region" description="Helical" evidence="3">
    <location>
        <begin position="6"/>
        <end position="26"/>
    </location>
</feature>
<feature type="transmembrane region" description="Helical" evidence="3">
    <location>
        <begin position="38"/>
        <end position="64"/>
    </location>
</feature>
<evidence type="ECO:0000313" key="5">
    <source>
        <dbReference type="EMBL" id="RIJ47657.1"/>
    </source>
</evidence>
<protein>
    <submittedName>
        <fullName evidence="5">Metallophosphoesterase</fullName>
    </submittedName>
</protein>
<dbReference type="AlphaFoldDB" id="A0A399T095"/>
<dbReference type="RefSeq" id="WP_119438543.1">
    <property type="nucleotide sequence ID" value="NZ_QWGR01000007.1"/>
</dbReference>
<accession>A0A399T095</accession>
<gene>
    <name evidence="5" type="ORF">D1614_13835</name>
</gene>
<dbReference type="GO" id="GO:0016020">
    <property type="term" value="C:membrane"/>
    <property type="evidence" value="ECO:0007669"/>
    <property type="project" value="GOC"/>
</dbReference>
<dbReference type="CDD" id="cd07385">
    <property type="entry name" value="MPP_YkuE_C"/>
    <property type="match status" value="1"/>
</dbReference>
<feature type="domain" description="Calcineurin-like phosphoesterase" evidence="4">
    <location>
        <begin position="181"/>
        <end position="362"/>
    </location>
</feature>
<proteinExistence type="predicted"/>
<keyword evidence="3" id="KW-1133">Transmembrane helix</keyword>
<organism evidence="5 6">
    <name type="scientific">Maribellus luteus</name>
    <dbReference type="NCBI Taxonomy" id="2305463"/>
    <lineage>
        <taxon>Bacteria</taxon>
        <taxon>Pseudomonadati</taxon>
        <taxon>Bacteroidota</taxon>
        <taxon>Bacteroidia</taxon>
        <taxon>Marinilabiliales</taxon>
        <taxon>Prolixibacteraceae</taxon>
        <taxon>Maribellus</taxon>
    </lineage>
</organism>
<dbReference type="GO" id="GO:0008758">
    <property type="term" value="F:UDP-2,3-diacylglucosamine hydrolase activity"/>
    <property type="evidence" value="ECO:0007669"/>
    <property type="project" value="TreeGrafter"/>
</dbReference>
<reference evidence="5 6" key="1">
    <citation type="submission" date="2018-08" db="EMBL/GenBank/DDBJ databases">
        <title>Pallidiluteibacterium maritimus gen. nov., sp. nov., isolated from coastal sediment.</title>
        <authorList>
            <person name="Zhou L.Y."/>
        </authorList>
    </citation>
    <scope>NUCLEOTIDE SEQUENCE [LARGE SCALE GENOMIC DNA]</scope>
    <source>
        <strain evidence="5 6">XSD2</strain>
    </source>
</reference>
<dbReference type="Pfam" id="PF00149">
    <property type="entry name" value="Metallophos"/>
    <property type="match status" value="1"/>
</dbReference>
<evidence type="ECO:0000313" key="6">
    <source>
        <dbReference type="Proteomes" id="UP000265926"/>
    </source>
</evidence>
<dbReference type="GO" id="GO:0009245">
    <property type="term" value="P:lipid A biosynthetic process"/>
    <property type="evidence" value="ECO:0007669"/>
    <property type="project" value="TreeGrafter"/>
</dbReference>
<dbReference type="EMBL" id="QWGR01000007">
    <property type="protein sequence ID" value="RIJ47657.1"/>
    <property type="molecule type" value="Genomic_DNA"/>
</dbReference>
<sequence length="422" mass="48272">MRASIFLLIPLLIFMLLVDFYTWRGIKPLIARIRMNRIKLLLTTTFWGISMLIFASFVVFMLGIKHVKQSEAYLYAGYLVAGFALFYFPKFVFIVFVLMNDIQLGVRKIVGWLKKSANKKETKVYTGRKMGRSEFLYQMGLALAAIPFASILYGVTKGKFNFRVMREKIRFENLPASFRGLKIVHISDMHLGSFNRKFEQVAKAVELINEQEPDLILFTGDLVNNFAEETNDWAPVLAQMKANLGKYSILGNHDYGDYSEWKSPAEKAKNLAAIKGFHKEMGFRLLLNESETIRIDGEEIALIGVENWGKPPFPQHGDLKKATAETDANQFKLLMSHDPSHWDAEVLDKTNIDLTFSGHTHGMQFGIERAGIKWSPVQYKYPRWGGLYKESKQYLYVNRGFGYIGFPGRIGMPPEITVIELA</sequence>
<dbReference type="PANTHER" id="PTHR31302:SF31">
    <property type="entry name" value="PHOSPHODIESTERASE YAEI"/>
    <property type="match status" value="1"/>
</dbReference>
<dbReference type="Proteomes" id="UP000265926">
    <property type="component" value="Unassembled WGS sequence"/>
</dbReference>
<evidence type="ECO:0000256" key="3">
    <source>
        <dbReference type="SAM" id="Phobius"/>
    </source>
</evidence>
<dbReference type="InterPro" id="IPR029052">
    <property type="entry name" value="Metallo-depent_PP-like"/>
</dbReference>
<evidence type="ECO:0000259" key="4">
    <source>
        <dbReference type="Pfam" id="PF00149"/>
    </source>
</evidence>
<dbReference type="SUPFAM" id="SSF56300">
    <property type="entry name" value="Metallo-dependent phosphatases"/>
    <property type="match status" value="1"/>
</dbReference>
<dbReference type="OrthoDB" id="9780884at2"/>
<dbReference type="InterPro" id="IPR004843">
    <property type="entry name" value="Calcineurin-like_PHP"/>
</dbReference>
<evidence type="ECO:0000256" key="2">
    <source>
        <dbReference type="ARBA" id="ARBA00022801"/>
    </source>
</evidence>
<keyword evidence="2" id="KW-0378">Hydrolase</keyword>
<keyword evidence="1" id="KW-0479">Metal-binding</keyword>
<keyword evidence="3" id="KW-0812">Transmembrane</keyword>
<keyword evidence="6" id="KW-1185">Reference proteome</keyword>